<dbReference type="RefSeq" id="WP_237378785.1">
    <property type="nucleotide sequence ID" value="NZ_CP071793.1"/>
</dbReference>
<evidence type="ECO:0000313" key="1">
    <source>
        <dbReference type="EMBL" id="QTD49144.1"/>
    </source>
</evidence>
<accession>A0A8A4TIX1</accession>
<dbReference type="SUPFAM" id="SSF53850">
    <property type="entry name" value="Periplasmic binding protein-like II"/>
    <property type="match status" value="1"/>
</dbReference>
<keyword evidence="2" id="KW-1185">Reference proteome</keyword>
<dbReference type="EMBL" id="CP071793">
    <property type="protein sequence ID" value="QTD49144.1"/>
    <property type="molecule type" value="Genomic_DNA"/>
</dbReference>
<dbReference type="Gene3D" id="3.40.190.10">
    <property type="entry name" value="Periplasmic binding protein-like II"/>
    <property type="match status" value="1"/>
</dbReference>
<reference evidence="1" key="1">
    <citation type="submission" date="2021-03" db="EMBL/GenBank/DDBJ databases">
        <title>Acanthopleuribacteraceae sp. M133.</title>
        <authorList>
            <person name="Wang G."/>
        </authorList>
    </citation>
    <scope>NUCLEOTIDE SEQUENCE</scope>
    <source>
        <strain evidence="1">M133</strain>
    </source>
</reference>
<gene>
    <name evidence="1" type="ORF">J3U87_26460</name>
</gene>
<dbReference type="AlphaFoldDB" id="A0A8A4TIX1"/>
<dbReference type="KEGG" id="scor:J3U87_26460"/>
<protein>
    <recommendedName>
        <fullName evidence="3">PBP domain-containing protein</fullName>
    </recommendedName>
</protein>
<proteinExistence type="predicted"/>
<name>A0A8A4TIX1_SULCO</name>
<organism evidence="1 2">
    <name type="scientific">Sulfidibacter corallicola</name>
    <dbReference type="NCBI Taxonomy" id="2818388"/>
    <lineage>
        <taxon>Bacteria</taxon>
        <taxon>Pseudomonadati</taxon>
        <taxon>Acidobacteriota</taxon>
        <taxon>Holophagae</taxon>
        <taxon>Acanthopleuribacterales</taxon>
        <taxon>Acanthopleuribacteraceae</taxon>
        <taxon>Sulfidibacter</taxon>
    </lineage>
</organism>
<evidence type="ECO:0008006" key="3">
    <source>
        <dbReference type="Google" id="ProtNLM"/>
    </source>
</evidence>
<evidence type="ECO:0000313" key="2">
    <source>
        <dbReference type="Proteomes" id="UP000663929"/>
    </source>
</evidence>
<dbReference type="Proteomes" id="UP000663929">
    <property type="component" value="Chromosome"/>
</dbReference>
<sequence length="136" mass="15445">MFALLFLLSPIAEFGQIDEGVVIVTHPDNAVESLSRRDLQRIYLNKKHHWPNGTRIIPTTVSEETLLAAFLRQFLSKTPAQYSTYWKRMIFSGRGTPPQTFETVEELRAFIQATPRAIGFVSAYTDLEGLKVVCVE</sequence>